<comment type="caution">
    <text evidence="1">The sequence shown here is derived from an EMBL/GenBank/DDBJ whole genome shotgun (WGS) entry which is preliminary data.</text>
</comment>
<dbReference type="EMBL" id="SGPM01000058">
    <property type="protein sequence ID" value="THH31076.1"/>
    <property type="molecule type" value="Genomic_DNA"/>
</dbReference>
<keyword evidence="2" id="KW-1185">Reference proteome</keyword>
<name>A0A4S4MXC3_9APHY</name>
<gene>
    <name evidence="1" type="ORF">EUX98_g3088</name>
</gene>
<proteinExistence type="predicted"/>
<dbReference type="InterPro" id="IPR036047">
    <property type="entry name" value="F-box-like_dom_sf"/>
</dbReference>
<evidence type="ECO:0008006" key="3">
    <source>
        <dbReference type="Google" id="ProtNLM"/>
    </source>
</evidence>
<dbReference type="OrthoDB" id="2921803at2759"/>
<dbReference type="Proteomes" id="UP000308730">
    <property type="component" value="Unassembled WGS sequence"/>
</dbReference>
<sequence length="492" mass="56850">MRFNFSRTFQRIVSRIKGHRIDPSLSLVRLVKPPSLPLEIIQLRMQQAKWPLEIVDMVIDYLEDDFKSLRRCSLVSSHWRTAAQRRLFRFFTVRLISKADCEWNPMLALTTSSLLEHPHVARHIEVLDILPAVWPCDGLTIAANAESQLMTLVSLMPTLQHLTVQGITLKMSMNNEPHVPWTKLEFPRYLSTLQLHRVRGQLAAPQDLLDFFLVRDTLEISYTRLEADSVHEPRSLPVRHLKVKNALDYFPSFGRGTVFPRLNALTFDVTDVTGDADVIANARQLSIDSNQNVILPTRGRHTNMDQFMQSHGLGLEFLRFNIRTLDFDLKADKDDDWSVYRLRDVCPALQTLHFGFRVDLFKTYLRPIDVAEFQDTLIYITRILSSAPDTVSCIVFGVVVDEYDDIDDSEDLDDYVIDNLNQANKAWNRLAAILTSRRFPTLTTVRFVDQNIGEKTRRHSLDDWEAPLQDRYQEMLASHFTALKEKGMLHFG</sequence>
<evidence type="ECO:0000313" key="2">
    <source>
        <dbReference type="Proteomes" id="UP000308730"/>
    </source>
</evidence>
<reference evidence="1 2" key="1">
    <citation type="submission" date="2019-02" db="EMBL/GenBank/DDBJ databases">
        <title>Genome sequencing of the rare red list fungi Antrodiella citrinella (Flaviporus citrinellus).</title>
        <authorList>
            <person name="Buettner E."/>
            <person name="Kellner H."/>
        </authorList>
    </citation>
    <scope>NUCLEOTIDE SEQUENCE [LARGE SCALE GENOMIC DNA]</scope>
    <source>
        <strain evidence="1 2">DSM 108506</strain>
    </source>
</reference>
<evidence type="ECO:0000313" key="1">
    <source>
        <dbReference type="EMBL" id="THH31076.1"/>
    </source>
</evidence>
<organism evidence="1 2">
    <name type="scientific">Antrodiella citrinella</name>
    <dbReference type="NCBI Taxonomy" id="2447956"/>
    <lineage>
        <taxon>Eukaryota</taxon>
        <taxon>Fungi</taxon>
        <taxon>Dikarya</taxon>
        <taxon>Basidiomycota</taxon>
        <taxon>Agaricomycotina</taxon>
        <taxon>Agaricomycetes</taxon>
        <taxon>Polyporales</taxon>
        <taxon>Steccherinaceae</taxon>
        <taxon>Antrodiella</taxon>
    </lineage>
</organism>
<dbReference type="AlphaFoldDB" id="A0A4S4MXC3"/>
<dbReference type="SUPFAM" id="SSF81383">
    <property type="entry name" value="F-box domain"/>
    <property type="match status" value="1"/>
</dbReference>
<protein>
    <recommendedName>
        <fullName evidence="3">F-box domain-containing protein</fullName>
    </recommendedName>
</protein>
<accession>A0A4S4MXC3</accession>